<feature type="transmembrane region" description="Helical" evidence="1">
    <location>
        <begin position="123"/>
        <end position="141"/>
    </location>
</feature>
<evidence type="ECO:0000313" key="3">
    <source>
        <dbReference type="Proteomes" id="UP001163104"/>
    </source>
</evidence>
<dbReference type="NCBIfam" id="NF041644">
    <property type="entry name" value="CBO0543_fam"/>
    <property type="match status" value="1"/>
</dbReference>
<reference evidence="2" key="1">
    <citation type="submission" date="2022-10" db="EMBL/GenBank/DDBJ databases">
        <title>Mechanism of multi-heavy metal repair in Cytobacillus Firmus M7.</title>
        <authorList>
            <person name="Li X."/>
            <person name="Yu C."/>
        </authorList>
    </citation>
    <scope>NUCLEOTIDE SEQUENCE</scope>
    <source>
        <strain evidence="2">M7</strain>
    </source>
</reference>
<sequence length="172" mass="21235">MYLLLVVLVYIFFAWKFVDWKRWKEYYPTVQFYIIANFLYNFLFYNHTLWAYRAVTLDWLNHTFIEITFTLLIIPVVVMIYLRYFPEKNLKKKIFYTGVWIVYFSVLEYLFSKKGLFVYDNGWNFWWSVLFNLIMFIMLRMHYKKPGIAMAVSLPIIAILLWLFHPHLIDLK</sequence>
<feature type="transmembrane region" description="Helical" evidence="1">
    <location>
        <begin position="30"/>
        <end position="52"/>
    </location>
</feature>
<feature type="transmembrane region" description="Helical" evidence="1">
    <location>
        <begin position="147"/>
        <end position="164"/>
    </location>
</feature>
<proteinExistence type="predicted"/>
<dbReference type="Proteomes" id="UP001163104">
    <property type="component" value="Chromosome"/>
</dbReference>
<keyword evidence="1" id="KW-0472">Membrane</keyword>
<feature type="transmembrane region" description="Helical" evidence="1">
    <location>
        <begin position="64"/>
        <end position="82"/>
    </location>
</feature>
<accession>A0AA46P102</accession>
<dbReference type="AlphaFoldDB" id="A0AA46P102"/>
<dbReference type="EMBL" id="CP107027">
    <property type="protein sequence ID" value="UYG94211.1"/>
    <property type="molecule type" value="Genomic_DNA"/>
</dbReference>
<feature type="transmembrane region" description="Helical" evidence="1">
    <location>
        <begin position="94"/>
        <end position="111"/>
    </location>
</feature>
<organism evidence="2 3">
    <name type="scientific">Cytobacillus firmus</name>
    <name type="common">Bacillus firmus</name>
    <dbReference type="NCBI Taxonomy" id="1399"/>
    <lineage>
        <taxon>Bacteria</taxon>
        <taxon>Bacillati</taxon>
        <taxon>Bacillota</taxon>
        <taxon>Bacilli</taxon>
        <taxon>Bacillales</taxon>
        <taxon>Bacillaceae</taxon>
        <taxon>Cytobacillus</taxon>
    </lineage>
</organism>
<evidence type="ECO:0000256" key="1">
    <source>
        <dbReference type="SAM" id="Phobius"/>
    </source>
</evidence>
<dbReference type="RefSeq" id="WP_048007809.1">
    <property type="nucleotide sequence ID" value="NZ_CP085255.1"/>
</dbReference>
<protein>
    <submittedName>
        <fullName evidence="2">Uncharacterized protein</fullName>
    </submittedName>
</protein>
<keyword evidence="1" id="KW-1133">Transmembrane helix</keyword>
<name>A0AA46P102_CYTFI</name>
<keyword evidence="1" id="KW-0812">Transmembrane</keyword>
<evidence type="ECO:0000313" key="2">
    <source>
        <dbReference type="EMBL" id="UYG94211.1"/>
    </source>
</evidence>
<dbReference type="InterPro" id="IPR048147">
    <property type="entry name" value="CBO0543-like"/>
</dbReference>
<gene>
    <name evidence="2" type="ORF">OD459_18780</name>
</gene>